<keyword evidence="2" id="KW-1185">Reference proteome</keyword>
<dbReference type="Proteomes" id="UP000546007">
    <property type="component" value="Unassembled WGS sequence"/>
</dbReference>
<name>A0A7W6HZK5_9BACT</name>
<gene>
    <name evidence="1" type="ORF">GGR14_003679</name>
</gene>
<evidence type="ECO:0000313" key="2">
    <source>
        <dbReference type="Proteomes" id="UP000546007"/>
    </source>
</evidence>
<reference evidence="1 2" key="1">
    <citation type="submission" date="2020-08" db="EMBL/GenBank/DDBJ databases">
        <title>Genomic Encyclopedia of Type Strains, Phase IV (KMG-IV): sequencing the most valuable type-strain genomes for metagenomic binning, comparative biology and taxonomic classification.</title>
        <authorList>
            <person name="Goeker M."/>
        </authorList>
    </citation>
    <scope>NUCLEOTIDE SEQUENCE [LARGE SCALE GENOMIC DNA]</scope>
    <source>
        <strain evidence="1 2">DSM 105721</strain>
    </source>
</reference>
<dbReference type="AlphaFoldDB" id="A0A7W6HZK5"/>
<evidence type="ECO:0000313" key="1">
    <source>
        <dbReference type="EMBL" id="MBB4027865.1"/>
    </source>
</evidence>
<protein>
    <submittedName>
        <fullName evidence="1">Uncharacterized protein</fullName>
    </submittedName>
</protein>
<comment type="caution">
    <text evidence="1">The sequence shown here is derived from an EMBL/GenBank/DDBJ whole genome shotgun (WGS) entry which is preliminary data.</text>
</comment>
<proteinExistence type="predicted"/>
<sequence>MYFSLRQKRIPFTGILKKISVNTLFYMTDLNPSGNYFHPANNNISN</sequence>
<organism evidence="1 2">
    <name type="scientific">Butyricimonas faecihominis</name>
    <dbReference type="NCBI Taxonomy" id="1472416"/>
    <lineage>
        <taxon>Bacteria</taxon>
        <taxon>Pseudomonadati</taxon>
        <taxon>Bacteroidota</taxon>
        <taxon>Bacteroidia</taxon>
        <taxon>Bacteroidales</taxon>
        <taxon>Odoribacteraceae</taxon>
        <taxon>Butyricimonas</taxon>
    </lineage>
</organism>
<dbReference type="EMBL" id="JACIES010000013">
    <property type="protein sequence ID" value="MBB4027865.1"/>
    <property type="molecule type" value="Genomic_DNA"/>
</dbReference>
<accession>A0A7W6HZK5</accession>